<gene>
    <name evidence="1" type="ORF">RRF57_011079</name>
</gene>
<sequence>MSTCSMSEIQADALVDGIAFIAASAVTCINNTHIDAAIQQRPLEKAASARFLPHSTLFKRIWSTLNVPIAADTAAKSM</sequence>
<proteinExistence type="predicted"/>
<protein>
    <submittedName>
        <fullName evidence="1">Uncharacterized protein</fullName>
    </submittedName>
</protein>
<dbReference type="Proteomes" id="UP001305414">
    <property type="component" value="Unassembled WGS sequence"/>
</dbReference>
<organism evidence="1 2">
    <name type="scientific">Xylaria bambusicola</name>
    <dbReference type="NCBI Taxonomy" id="326684"/>
    <lineage>
        <taxon>Eukaryota</taxon>
        <taxon>Fungi</taxon>
        <taxon>Dikarya</taxon>
        <taxon>Ascomycota</taxon>
        <taxon>Pezizomycotina</taxon>
        <taxon>Sordariomycetes</taxon>
        <taxon>Xylariomycetidae</taxon>
        <taxon>Xylariales</taxon>
        <taxon>Xylariaceae</taxon>
        <taxon>Xylaria</taxon>
    </lineage>
</organism>
<evidence type="ECO:0000313" key="2">
    <source>
        <dbReference type="Proteomes" id="UP001305414"/>
    </source>
</evidence>
<evidence type="ECO:0000313" key="1">
    <source>
        <dbReference type="EMBL" id="KAK5635367.1"/>
    </source>
</evidence>
<dbReference type="AlphaFoldDB" id="A0AAN7UTB2"/>
<keyword evidence="2" id="KW-1185">Reference proteome</keyword>
<reference evidence="1 2" key="1">
    <citation type="submission" date="2023-10" db="EMBL/GenBank/DDBJ databases">
        <title>Draft genome sequence of Xylaria bambusicola isolate GMP-LS, the root and basal stem rot pathogen of sugarcane in Indonesia.</title>
        <authorList>
            <person name="Selvaraj P."/>
            <person name="Muralishankar V."/>
            <person name="Muruganantham S."/>
            <person name="Sp S."/>
            <person name="Haryani S."/>
            <person name="Lau K.J.X."/>
            <person name="Naqvi N.I."/>
        </authorList>
    </citation>
    <scope>NUCLEOTIDE SEQUENCE [LARGE SCALE GENOMIC DNA]</scope>
    <source>
        <strain evidence="1">GMP-LS</strain>
    </source>
</reference>
<name>A0AAN7UTB2_9PEZI</name>
<comment type="caution">
    <text evidence="1">The sequence shown here is derived from an EMBL/GenBank/DDBJ whole genome shotgun (WGS) entry which is preliminary data.</text>
</comment>
<accession>A0AAN7UTB2</accession>
<dbReference type="EMBL" id="JAWHQM010000052">
    <property type="protein sequence ID" value="KAK5635367.1"/>
    <property type="molecule type" value="Genomic_DNA"/>
</dbReference>